<gene>
    <name evidence="1" type="ORF">DAETH_24760</name>
</gene>
<dbReference type="Pfam" id="PF08282">
    <property type="entry name" value="Hydrolase_3"/>
    <property type="match status" value="1"/>
</dbReference>
<dbReference type="InterPro" id="IPR023214">
    <property type="entry name" value="HAD_sf"/>
</dbReference>
<proteinExistence type="predicted"/>
<evidence type="ECO:0000313" key="1">
    <source>
        <dbReference type="EMBL" id="BDP42507.1"/>
    </source>
</evidence>
<dbReference type="Gene3D" id="3.30.1240.10">
    <property type="match status" value="1"/>
</dbReference>
<evidence type="ECO:0000313" key="2">
    <source>
        <dbReference type="Proteomes" id="UP001064971"/>
    </source>
</evidence>
<name>A0ABN6RGL7_9DEIO</name>
<evidence type="ECO:0008006" key="3">
    <source>
        <dbReference type="Google" id="ProtNLM"/>
    </source>
</evidence>
<dbReference type="PANTHER" id="PTHR10000">
    <property type="entry name" value="PHOSPHOSERINE PHOSPHATASE"/>
    <property type="match status" value="1"/>
</dbReference>
<organism evidence="1 2">
    <name type="scientific">Deinococcus aetherius</name>
    <dbReference type="NCBI Taxonomy" id="200252"/>
    <lineage>
        <taxon>Bacteria</taxon>
        <taxon>Thermotogati</taxon>
        <taxon>Deinococcota</taxon>
        <taxon>Deinococci</taxon>
        <taxon>Deinococcales</taxon>
        <taxon>Deinococcaceae</taxon>
        <taxon>Deinococcus</taxon>
    </lineage>
</organism>
<accession>A0ABN6RGL7</accession>
<dbReference type="SUPFAM" id="SSF56784">
    <property type="entry name" value="HAD-like"/>
    <property type="match status" value="1"/>
</dbReference>
<dbReference type="Proteomes" id="UP001064971">
    <property type="component" value="Chromosome"/>
</dbReference>
<dbReference type="Gene3D" id="3.40.50.1000">
    <property type="entry name" value="HAD superfamily/HAD-like"/>
    <property type="match status" value="1"/>
</dbReference>
<dbReference type="PANTHER" id="PTHR10000:SF8">
    <property type="entry name" value="HAD SUPERFAMILY HYDROLASE-LIKE, TYPE 3"/>
    <property type="match status" value="1"/>
</dbReference>
<sequence length="277" mass="29814">MTTPRLLPAELPLLLAFDLDGTLIPDQGREVPPASVDALARLRELGARVAIITGRDTAPRPVRDAVQPDAIASNNGGRIEIGGELRAEARFTPVELEAVLAHELEDARVVVFTPDTLYIDLPPGREPEPWMQLRSWRPLAEAPTDGVLKVGFYHPGVRDFAARLRDKHPSLVLTGAQPPYDHFLTVTPVGAHKGAALTLIAGALDIPLERTVAFGDSDNDEAMLELAGYAVQLGSLPLLARHAHARVASPEALGTFLDALADRLEKTSEPQQVRGDG</sequence>
<dbReference type="InterPro" id="IPR036412">
    <property type="entry name" value="HAD-like_sf"/>
</dbReference>
<reference evidence="1" key="1">
    <citation type="submission" date="2022-07" db="EMBL/GenBank/DDBJ databases">
        <title>Complete Genome Sequence of the Radioresistant Bacterium Deinococcus aetherius ST0316, Isolated from the Air Dust collected in Lower Stratosphere above Japan.</title>
        <authorList>
            <person name="Satoh K."/>
            <person name="Hagiwara K."/>
            <person name="Katsumata K."/>
            <person name="Kubo A."/>
            <person name="Yokobori S."/>
            <person name="Yamagishi A."/>
            <person name="Oono Y."/>
            <person name="Narumi I."/>
        </authorList>
    </citation>
    <scope>NUCLEOTIDE SEQUENCE</scope>
    <source>
        <strain evidence="1">ST0316</strain>
    </source>
</reference>
<protein>
    <recommendedName>
        <fullName evidence="3">HAD family phosphatase</fullName>
    </recommendedName>
</protein>
<keyword evidence="2" id="KW-1185">Reference proteome</keyword>
<dbReference type="RefSeq" id="WP_264775201.1">
    <property type="nucleotide sequence ID" value="NZ_AP026560.1"/>
</dbReference>
<dbReference type="EMBL" id="AP026560">
    <property type="protein sequence ID" value="BDP42507.1"/>
    <property type="molecule type" value="Genomic_DNA"/>
</dbReference>